<feature type="domain" description="BTB" evidence="1">
    <location>
        <begin position="27"/>
        <end position="90"/>
    </location>
</feature>
<dbReference type="OrthoDB" id="194443at2759"/>
<organism evidence="2 3">
    <name type="scientific">Cucurbitaria berberidis CBS 394.84</name>
    <dbReference type="NCBI Taxonomy" id="1168544"/>
    <lineage>
        <taxon>Eukaryota</taxon>
        <taxon>Fungi</taxon>
        <taxon>Dikarya</taxon>
        <taxon>Ascomycota</taxon>
        <taxon>Pezizomycotina</taxon>
        <taxon>Dothideomycetes</taxon>
        <taxon>Pleosporomycetidae</taxon>
        <taxon>Pleosporales</taxon>
        <taxon>Pleosporineae</taxon>
        <taxon>Cucurbitariaceae</taxon>
        <taxon>Cucurbitaria</taxon>
    </lineage>
</organism>
<proteinExistence type="predicted"/>
<dbReference type="Proteomes" id="UP000800039">
    <property type="component" value="Unassembled WGS sequence"/>
</dbReference>
<dbReference type="AlphaFoldDB" id="A0A9P4GHF8"/>
<keyword evidence="3" id="KW-1185">Reference proteome</keyword>
<gene>
    <name evidence="2" type="ORF">K460DRAFT_286753</name>
</gene>
<reference evidence="2" key="1">
    <citation type="submission" date="2020-01" db="EMBL/GenBank/DDBJ databases">
        <authorList>
            <consortium name="DOE Joint Genome Institute"/>
            <person name="Haridas S."/>
            <person name="Albert R."/>
            <person name="Binder M."/>
            <person name="Bloem J."/>
            <person name="Labutti K."/>
            <person name="Salamov A."/>
            <person name="Andreopoulos B."/>
            <person name="Baker S.E."/>
            <person name="Barry K."/>
            <person name="Bills G."/>
            <person name="Bluhm B.H."/>
            <person name="Cannon C."/>
            <person name="Castanera R."/>
            <person name="Culley D.E."/>
            <person name="Daum C."/>
            <person name="Ezra D."/>
            <person name="Gonzalez J.B."/>
            <person name="Henrissat B."/>
            <person name="Kuo A."/>
            <person name="Liang C."/>
            <person name="Lipzen A."/>
            <person name="Lutzoni F."/>
            <person name="Magnuson J."/>
            <person name="Mondo S."/>
            <person name="Nolan M."/>
            <person name="Ohm R."/>
            <person name="Pangilinan J."/>
            <person name="Park H.-J."/>
            <person name="Ramirez L."/>
            <person name="Alfaro M."/>
            <person name="Sun H."/>
            <person name="Tritt A."/>
            <person name="Yoshinaga Y."/>
            <person name="Zwiers L.-H."/>
            <person name="Turgeon B.G."/>
            <person name="Goodwin S.B."/>
            <person name="Spatafora J.W."/>
            <person name="Crous P.W."/>
            <person name="Grigoriev I.V."/>
        </authorList>
    </citation>
    <scope>NUCLEOTIDE SEQUENCE</scope>
    <source>
        <strain evidence="2">CBS 394.84</strain>
    </source>
</reference>
<dbReference type="PROSITE" id="PS50097">
    <property type="entry name" value="BTB"/>
    <property type="match status" value="1"/>
</dbReference>
<evidence type="ECO:0000313" key="3">
    <source>
        <dbReference type="Proteomes" id="UP000800039"/>
    </source>
</evidence>
<dbReference type="InterPro" id="IPR011333">
    <property type="entry name" value="SKP1/BTB/POZ_sf"/>
</dbReference>
<evidence type="ECO:0000259" key="1">
    <source>
        <dbReference type="PROSITE" id="PS50097"/>
    </source>
</evidence>
<evidence type="ECO:0000313" key="2">
    <source>
        <dbReference type="EMBL" id="KAF1845640.1"/>
    </source>
</evidence>
<dbReference type="Gene3D" id="3.30.710.10">
    <property type="entry name" value="Potassium Channel Kv1.1, Chain A"/>
    <property type="match status" value="1"/>
</dbReference>
<dbReference type="RefSeq" id="XP_040788203.1">
    <property type="nucleotide sequence ID" value="XM_040928923.1"/>
</dbReference>
<dbReference type="Pfam" id="PF00651">
    <property type="entry name" value="BTB"/>
    <property type="match status" value="1"/>
</dbReference>
<accession>A0A9P4GHF8</accession>
<sequence>MTAKDTTVEVPACIYADAAPPQCSFDSLVIVIVGRAHNKKEFQVHRGLLSHYSIFFEHILRDKSENEIAMPAEDPEVFDTITYWMYTSRLWGPGTIKDGKIPLTVARILQLYFFAGAKGIEALQNATMTLLYQKIVQDWETPIQFASIIYARTVPDSPLRRFLVDFMAEAWSFSTLETYRTTIPKDFLIDLLIALTRLRKAPGIGVVKAKWVQDSNKGFCEKYHSHGEQA</sequence>
<dbReference type="SUPFAM" id="SSF54695">
    <property type="entry name" value="POZ domain"/>
    <property type="match status" value="1"/>
</dbReference>
<dbReference type="PANTHER" id="PTHR47843">
    <property type="entry name" value="BTB DOMAIN-CONTAINING PROTEIN-RELATED"/>
    <property type="match status" value="1"/>
</dbReference>
<dbReference type="EMBL" id="ML976616">
    <property type="protein sequence ID" value="KAF1845640.1"/>
    <property type="molecule type" value="Genomic_DNA"/>
</dbReference>
<dbReference type="InterPro" id="IPR000210">
    <property type="entry name" value="BTB/POZ_dom"/>
</dbReference>
<comment type="caution">
    <text evidence="2">The sequence shown here is derived from an EMBL/GenBank/DDBJ whole genome shotgun (WGS) entry which is preliminary data.</text>
</comment>
<dbReference type="CDD" id="cd18186">
    <property type="entry name" value="BTB_POZ_ZBTB_KLHL-like"/>
    <property type="match status" value="1"/>
</dbReference>
<dbReference type="GeneID" id="63846175"/>
<name>A0A9P4GHF8_9PLEO</name>
<dbReference type="PANTHER" id="PTHR47843:SF2">
    <property type="entry name" value="BTB DOMAIN-CONTAINING PROTEIN"/>
    <property type="match status" value="1"/>
</dbReference>
<protein>
    <recommendedName>
        <fullName evidence="1">BTB domain-containing protein</fullName>
    </recommendedName>
</protein>